<proteinExistence type="predicted"/>
<dbReference type="EMBL" id="GBRH01224802">
    <property type="protein sequence ID" value="JAD73093.1"/>
    <property type="molecule type" value="Transcribed_RNA"/>
</dbReference>
<sequence length="34" mass="3816">MKLAGLCSFSLVEASNFFCSHLDRCFAFLVEDTN</sequence>
<name>A0A0A9CF98_ARUDO</name>
<dbReference type="AlphaFoldDB" id="A0A0A9CF98"/>
<evidence type="ECO:0000313" key="1">
    <source>
        <dbReference type="EMBL" id="JAD73093.1"/>
    </source>
</evidence>
<reference evidence="1" key="1">
    <citation type="submission" date="2014-09" db="EMBL/GenBank/DDBJ databases">
        <authorList>
            <person name="Magalhaes I.L.F."/>
            <person name="Oliveira U."/>
            <person name="Santos F.R."/>
            <person name="Vidigal T.H.D.A."/>
            <person name="Brescovit A.D."/>
            <person name="Santos A.J."/>
        </authorList>
    </citation>
    <scope>NUCLEOTIDE SEQUENCE</scope>
    <source>
        <tissue evidence="1">Shoot tissue taken approximately 20 cm above the soil surface</tissue>
    </source>
</reference>
<reference evidence="1" key="2">
    <citation type="journal article" date="2015" name="Data Brief">
        <title>Shoot transcriptome of the giant reed, Arundo donax.</title>
        <authorList>
            <person name="Barrero R.A."/>
            <person name="Guerrero F.D."/>
            <person name="Moolhuijzen P."/>
            <person name="Goolsby J.A."/>
            <person name="Tidwell J."/>
            <person name="Bellgard S.E."/>
            <person name="Bellgard M.I."/>
        </authorList>
    </citation>
    <scope>NUCLEOTIDE SEQUENCE</scope>
    <source>
        <tissue evidence="1">Shoot tissue taken approximately 20 cm above the soil surface</tissue>
    </source>
</reference>
<organism evidence="1">
    <name type="scientific">Arundo donax</name>
    <name type="common">Giant reed</name>
    <name type="synonym">Donax arundinaceus</name>
    <dbReference type="NCBI Taxonomy" id="35708"/>
    <lineage>
        <taxon>Eukaryota</taxon>
        <taxon>Viridiplantae</taxon>
        <taxon>Streptophyta</taxon>
        <taxon>Embryophyta</taxon>
        <taxon>Tracheophyta</taxon>
        <taxon>Spermatophyta</taxon>
        <taxon>Magnoliopsida</taxon>
        <taxon>Liliopsida</taxon>
        <taxon>Poales</taxon>
        <taxon>Poaceae</taxon>
        <taxon>PACMAD clade</taxon>
        <taxon>Arundinoideae</taxon>
        <taxon>Arundineae</taxon>
        <taxon>Arundo</taxon>
    </lineage>
</organism>
<accession>A0A0A9CF98</accession>
<protein>
    <submittedName>
        <fullName evidence="1">Uncharacterized protein</fullName>
    </submittedName>
</protein>